<evidence type="ECO:0000256" key="8">
    <source>
        <dbReference type="ARBA" id="ARBA00022982"/>
    </source>
</evidence>
<evidence type="ECO:0000256" key="4">
    <source>
        <dbReference type="ARBA" id="ARBA00022475"/>
    </source>
</evidence>
<dbReference type="Proteomes" id="UP000184076">
    <property type="component" value="Unassembled WGS sequence"/>
</dbReference>
<keyword evidence="7" id="KW-0479">Metal-binding</keyword>
<keyword evidence="3" id="KW-0813">Transport</keyword>
<dbReference type="SUPFAM" id="SSF81342">
    <property type="entry name" value="Transmembrane di-heme cytochromes"/>
    <property type="match status" value="1"/>
</dbReference>
<dbReference type="PRINTS" id="PR00161">
    <property type="entry name" value="NIHGNASECYTB"/>
</dbReference>
<keyword evidence="15" id="KW-1185">Reference proteome</keyword>
<dbReference type="Pfam" id="PF01292">
    <property type="entry name" value="Ni_hydr_CYTB"/>
    <property type="match status" value="1"/>
</dbReference>
<proteinExistence type="inferred from homology"/>
<dbReference type="OrthoDB" id="197262at2"/>
<dbReference type="GO" id="GO:0005886">
    <property type="term" value="C:plasma membrane"/>
    <property type="evidence" value="ECO:0007669"/>
    <property type="project" value="UniProtKB-SubCell"/>
</dbReference>
<evidence type="ECO:0000313" key="14">
    <source>
        <dbReference type="EMBL" id="SHG13957.1"/>
    </source>
</evidence>
<keyword evidence="6 12" id="KW-0812">Transmembrane</keyword>
<sequence>MSENGMVRIYLYSRFERFWHWAQAALIIFLAITGLEVHGAYEIFGFQKAVELHNTAGITWLVLYVFIIFWNLTTGEWKQYIPTTRKLLSVARYYAYGIFRGEPHPVPKSERQKHNPLQRLTYLGISLALIPIQIVTGLLYYLYNSWAGPEAPFSLGAVAIVHTIGAFSLLIFLIVHIYMTTTGHTVGAHIRAMITGWEEVPARGIESSS</sequence>
<evidence type="ECO:0000256" key="6">
    <source>
        <dbReference type="ARBA" id="ARBA00022692"/>
    </source>
</evidence>
<dbReference type="GO" id="GO:0009055">
    <property type="term" value="F:electron transfer activity"/>
    <property type="evidence" value="ECO:0007669"/>
    <property type="project" value="InterPro"/>
</dbReference>
<keyword evidence="10" id="KW-0408">Iron</keyword>
<evidence type="ECO:0000313" key="15">
    <source>
        <dbReference type="Proteomes" id="UP000184076"/>
    </source>
</evidence>
<evidence type="ECO:0000256" key="3">
    <source>
        <dbReference type="ARBA" id="ARBA00022448"/>
    </source>
</evidence>
<comment type="similarity">
    <text evidence="2">Belongs to the HupC/HyaC/HydC family.</text>
</comment>
<protein>
    <submittedName>
        <fullName evidence="14">Thiosulfate reductase cytochrome b subunit</fullName>
    </submittedName>
</protein>
<dbReference type="InterPro" id="IPR000516">
    <property type="entry name" value="Ni-dep_Hydgase_cyt-B"/>
</dbReference>
<keyword evidence="8" id="KW-0249">Electron transport</keyword>
<evidence type="ECO:0000256" key="7">
    <source>
        <dbReference type="ARBA" id="ARBA00022723"/>
    </source>
</evidence>
<feature type="transmembrane region" description="Helical" evidence="12">
    <location>
        <begin position="21"/>
        <end position="41"/>
    </location>
</feature>
<reference evidence="15" key="1">
    <citation type="submission" date="2016-11" db="EMBL/GenBank/DDBJ databases">
        <authorList>
            <person name="Varghese N."/>
            <person name="Submissions S."/>
        </authorList>
    </citation>
    <scope>NUCLEOTIDE SEQUENCE [LARGE SCALE GENOMIC DNA]</scope>
    <source>
        <strain evidence="15">DSM 9756</strain>
    </source>
</reference>
<dbReference type="EMBL" id="FQVB01000044">
    <property type="protein sequence ID" value="SHG13957.1"/>
    <property type="molecule type" value="Genomic_DNA"/>
</dbReference>
<evidence type="ECO:0000256" key="12">
    <source>
        <dbReference type="SAM" id="Phobius"/>
    </source>
</evidence>
<feature type="transmembrane region" description="Helical" evidence="12">
    <location>
        <begin position="53"/>
        <end position="72"/>
    </location>
</feature>
<evidence type="ECO:0000256" key="5">
    <source>
        <dbReference type="ARBA" id="ARBA00022617"/>
    </source>
</evidence>
<feature type="transmembrane region" description="Helical" evidence="12">
    <location>
        <begin position="155"/>
        <end position="175"/>
    </location>
</feature>
<organism evidence="14 15">
    <name type="scientific">Desulfacinum infernum DSM 9756</name>
    <dbReference type="NCBI Taxonomy" id="1121391"/>
    <lineage>
        <taxon>Bacteria</taxon>
        <taxon>Pseudomonadati</taxon>
        <taxon>Thermodesulfobacteriota</taxon>
        <taxon>Syntrophobacteria</taxon>
        <taxon>Syntrophobacterales</taxon>
        <taxon>Syntrophobacteraceae</taxon>
        <taxon>Desulfacinum</taxon>
    </lineage>
</organism>
<feature type="transmembrane region" description="Helical" evidence="12">
    <location>
        <begin position="120"/>
        <end position="143"/>
    </location>
</feature>
<dbReference type="GO" id="GO:0005506">
    <property type="term" value="F:iron ion binding"/>
    <property type="evidence" value="ECO:0007669"/>
    <property type="project" value="InterPro"/>
</dbReference>
<dbReference type="InterPro" id="IPR011577">
    <property type="entry name" value="Cyt_b561_bac/Ni-Hgenase"/>
</dbReference>
<accession>A0A1M5HDE9</accession>
<dbReference type="GO" id="GO:0022904">
    <property type="term" value="P:respiratory electron transport chain"/>
    <property type="evidence" value="ECO:0007669"/>
    <property type="project" value="InterPro"/>
</dbReference>
<keyword evidence="5" id="KW-0349">Heme</keyword>
<dbReference type="InterPro" id="IPR016174">
    <property type="entry name" value="Di-haem_cyt_TM"/>
</dbReference>
<keyword evidence="9 12" id="KW-1133">Transmembrane helix</keyword>
<name>A0A1M5HDE9_9BACT</name>
<evidence type="ECO:0000256" key="9">
    <source>
        <dbReference type="ARBA" id="ARBA00022989"/>
    </source>
</evidence>
<feature type="domain" description="Cytochrome b561 bacterial/Ni-hydrogenase" evidence="13">
    <location>
        <begin position="12"/>
        <end position="196"/>
    </location>
</feature>
<evidence type="ECO:0000256" key="10">
    <source>
        <dbReference type="ARBA" id="ARBA00023004"/>
    </source>
</evidence>
<evidence type="ECO:0000256" key="2">
    <source>
        <dbReference type="ARBA" id="ARBA00008622"/>
    </source>
</evidence>
<comment type="subcellular location">
    <subcellularLocation>
        <location evidence="1">Cell membrane</location>
        <topology evidence="1">Multi-pass membrane protein</topology>
    </subcellularLocation>
</comment>
<dbReference type="PANTHER" id="PTHR30485:SF1">
    <property type="entry name" value="CYTOCHROME YDHU-RELATED"/>
    <property type="match status" value="1"/>
</dbReference>
<evidence type="ECO:0000259" key="13">
    <source>
        <dbReference type="Pfam" id="PF01292"/>
    </source>
</evidence>
<dbReference type="InterPro" id="IPR051542">
    <property type="entry name" value="Hydrogenase_cytochrome"/>
</dbReference>
<dbReference type="GO" id="GO:0020037">
    <property type="term" value="F:heme binding"/>
    <property type="evidence" value="ECO:0007669"/>
    <property type="project" value="TreeGrafter"/>
</dbReference>
<evidence type="ECO:0000256" key="1">
    <source>
        <dbReference type="ARBA" id="ARBA00004651"/>
    </source>
</evidence>
<dbReference type="Gene3D" id="1.20.950.20">
    <property type="entry name" value="Transmembrane di-heme cytochromes, Chain C"/>
    <property type="match status" value="1"/>
</dbReference>
<keyword evidence="4" id="KW-1003">Cell membrane</keyword>
<dbReference type="PANTHER" id="PTHR30485">
    <property type="entry name" value="NI/FE-HYDROGENASE 1 B-TYPE CYTOCHROME SUBUNIT"/>
    <property type="match status" value="1"/>
</dbReference>
<dbReference type="AlphaFoldDB" id="A0A1M5HDE9"/>
<gene>
    <name evidence="14" type="ORF">SAMN02745206_03338</name>
</gene>
<evidence type="ECO:0000256" key="11">
    <source>
        <dbReference type="ARBA" id="ARBA00023136"/>
    </source>
</evidence>
<dbReference type="RefSeq" id="WP_073041522.1">
    <property type="nucleotide sequence ID" value="NZ_FQVB01000044.1"/>
</dbReference>
<dbReference type="STRING" id="1121391.SAMN02745206_03338"/>
<keyword evidence="11 12" id="KW-0472">Membrane</keyword>